<gene>
    <name evidence="1" type="ORF">CGZ90_16910</name>
</gene>
<sequence>MAKKIIPALIVTVLALVLIGIKFYPDIKTTFNSKEEEMVNKIDVINKKEKTFTISGKEHRNPFLEDPFPFHREEEELVKRYPDQFSIVKKMFYSWDNIENAQGVVEWGHPLLGSTHRHTFYVDLINKRNLTTNEELQDGKVIQTENLLLNDGVFIQELAEKKLTTIEDLKNNSNKIDDLAREIGWLGVGNIFITQSEENELLRENYSNWSYTIGSKFGMPTYEIKGVIPKEKSESLQGNFTMSVSKETGALLDLQCYNKENILTFFVKGTDIQINKGIAPDVFKLDVSGSREVPYEEYRKNTYDYTGEKTGWDK</sequence>
<comment type="caution">
    <text evidence="1">The sequence shown here is derived from an EMBL/GenBank/DDBJ whole genome shotgun (WGS) entry which is preliminary data.</text>
</comment>
<dbReference type="Proteomes" id="UP000215059">
    <property type="component" value="Unassembled WGS sequence"/>
</dbReference>
<organism evidence="1 2">
    <name type="scientific">Fictibacillus aquaticus</name>
    <dbReference type="NCBI Taxonomy" id="2021314"/>
    <lineage>
        <taxon>Bacteria</taxon>
        <taxon>Bacillati</taxon>
        <taxon>Bacillota</taxon>
        <taxon>Bacilli</taxon>
        <taxon>Bacillales</taxon>
        <taxon>Fictibacillaceae</taxon>
        <taxon>Fictibacillus</taxon>
    </lineage>
</organism>
<reference evidence="1 2" key="1">
    <citation type="submission" date="2017-07" db="EMBL/GenBank/DDBJ databases">
        <title>Fictibacillus sp. nov. GDSW-R2A3 Genome sequencing and assembly.</title>
        <authorList>
            <person name="Mayilraj S."/>
        </authorList>
    </citation>
    <scope>NUCLEOTIDE SEQUENCE [LARGE SCALE GENOMIC DNA]</scope>
    <source>
        <strain evidence="1 2">GDSW-R2A3</strain>
    </source>
</reference>
<name>A0A235F668_9BACL</name>
<dbReference type="OrthoDB" id="2943094at2"/>
<dbReference type="EMBL" id="NOII01000011">
    <property type="protein sequence ID" value="OYD56688.1"/>
    <property type="molecule type" value="Genomic_DNA"/>
</dbReference>
<accession>A0A235F668</accession>
<dbReference type="RefSeq" id="WP_094253703.1">
    <property type="nucleotide sequence ID" value="NZ_JBHLXL010000002.1"/>
</dbReference>
<evidence type="ECO:0000313" key="1">
    <source>
        <dbReference type="EMBL" id="OYD56688.1"/>
    </source>
</evidence>
<evidence type="ECO:0000313" key="2">
    <source>
        <dbReference type="Proteomes" id="UP000215059"/>
    </source>
</evidence>
<protein>
    <submittedName>
        <fullName evidence="1">Uncharacterized protein</fullName>
    </submittedName>
</protein>
<keyword evidence="2" id="KW-1185">Reference proteome</keyword>
<proteinExistence type="predicted"/>
<dbReference type="AlphaFoldDB" id="A0A235F668"/>